<evidence type="ECO:0000313" key="3">
    <source>
        <dbReference type="Proteomes" id="UP001620645"/>
    </source>
</evidence>
<sequence length="145" mass="16239">MLCPKKASQQAQCLLAIVSSLFSRRLFSLWTTAATAINSINVFLFPPSPFPTESNNQQNTSAVNRRLRSLALRFANLHFSLHTHRLISARPLFGHPPSHPPHSLSTAPIRTVSVRPHRLDNAVEERRTEFPTIKTVATFDPPPPK</sequence>
<organism evidence="2 3">
    <name type="scientific">Heterodera schachtii</name>
    <name type="common">Sugarbeet cyst nematode worm</name>
    <name type="synonym">Tylenchus schachtii</name>
    <dbReference type="NCBI Taxonomy" id="97005"/>
    <lineage>
        <taxon>Eukaryota</taxon>
        <taxon>Metazoa</taxon>
        <taxon>Ecdysozoa</taxon>
        <taxon>Nematoda</taxon>
        <taxon>Chromadorea</taxon>
        <taxon>Rhabditida</taxon>
        <taxon>Tylenchina</taxon>
        <taxon>Tylenchomorpha</taxon>
        <taxon>Tylenchoidea</taxon>
        <taxon>Heteroderidae</taxon>
        <taxon>Heteroderinae</taxon>
        <taxon>Heterodera</taxon>
    </lineage>
</organism>
<proteinExistence type="predicted"/>
<dbReference type="EMBL" id="JBICCN010000157">
    <property type="protein sequence ID" value="KAL3088471.1"/>
    <property type="molecule type" value="Genomic_DNA"/>
</dbReference>
<feature type="region of interest" description="Disordered" evidence="1">
    <location>
        <begin position="120"/>
        <end position="145"/>
    </location>
</feature>
<evidence type="ECO:0000313" key="2">
    <source>
        <dbReference type="EMBL" id="KAL3088471.1"/>
    </source>
</evidence>
<accession>A0ABD2JCX5</accession>
<protein>
    <submittedName>
        <fullName evidence="2">Uncharacterized protein</fullName>
    </submittedName>
</protein>
<feature type="compositionally biased region" description="Basic and acidic residues" evidence="1">
    <location>
        <begin position="120"/>
        <end position="129"/>
    </location>
</feature>
<gene>
    <name evidence="2" type="ORF">niasHS_009922</name>
</gene>
<keyword evidence="3" id="KW-1185">Reference proteome</keyword>
<dbReference type="AlphaFoldDB" id="A0ABD2JCX5"/>
<evidence type="ECO:0000256" key="1">
    <source>
        <dbReference type="SAM" id="MobiDB-lite"/>
    </source>
</evidence>
<comment type="caution">
    <text evidence="2">The sequence shown here is derived from an EMBL/GenBank/DDBJ whole genome shotgun (WGS) entry which is preliminary data.</text>
</comment>
<dbReference type="Proteomes" id="UP001620645">
    <property type="component" value="Unassembled WGS sequence"/>
</dbReference>
<name>A0ABD2JCX5_HETSC</name>
<reference evidence="2 3" key="1">
    <citation type="submission" date="2024-10" db="EMBL/GenBank/DDBJ databases">
        <authorList>
            <person name="Kim D."/>
        </authorList>
    </citation>
    <scope>NUCLEOTIDE SEQUENCE [LARGE SCALE GENOMIC DNA]</scope>
    <source>
        <strain evidence="2">Taebaek</strain>
    </source>
</reference>